<evidence type="ECO:0000256" key="5">
    <source>
        <dbReference type="PIRSR" id="PIRSR036492-1"/>
    </source>
</evidence>
<protein>
    <recommendedName>
        <fullName evidence="4">Aldehyde dehydrogenase</fullName>
    </recommendedName>
</protein>
<dbReference type="InterPro" id="IPR016160">
    <property type="entry name" value="Ald_DH_CS_CYS"/>
</dbReference>
<evidence type="ECO:0000259" key="8">
    <source>
        <dbReference type="Pfam" id="PF00171"/>
    </source>
</evidence>
<dbReference type="EMBL" id="CP031222">
    <property type="protein sequence ID" value="AXI04508.1"/>
    <property type="molecule type" value="Genomic_DNA"/>
</dbReference>
<dbReference type="GO" id="GO:0005737">
    <property type="term" value="C:cytoplasm"/>
    <property type="evidence" value="ECO:0007669"/>
    <property type="project" value="TreeGrafter"/>
</dbReference>
<dbReference type="InterPro" id="IPR016161">
    <property type="entry name" value="Ald_DH/histidinol_DH"/>
</dbReference>
<feature type="domain" description="Aldehyde dehydrogenase" evidence="8">
    <location>
        <begin position="21"/>
        <end position="452"/>
    </location>
</feature>
<evidence type="ECO:0000256" key="4">
    <source>
        <dbReference type="PIRNR" id="PIRNR036492"/>
    </source>
</evidence>
<dbReference type="PANTHER" id="PTHR43570:SF20">
    <property type="entry name" value="ALDEHYDE DEHYDROGENASE ALDX-RELATED"/>
    <property type="match status" value="1"/>
</dbReference>
<dbReference type="PIRSF" id="PIRSF036492">
    <property type="entry name" value="ALDH"/>
    <property type="match status" value="1"/>
</dbReference>
<dbReference type="AlphaFoldDB" id="A0A345PB49"/>
<sequence>MNTAAHSFTTDAATPPDVQRIHDLLAAQKAAYRANPIASAPERIERLARLRRVLVKHQDALAQAISDDFGNRSVHETKIAELMTSLEYIDYASKNLAQWMQPSKRHISVIHQPAKGWVSYQPLGVVGIMSPWNYPLLLSVSPLICALAAGNHAMLKISSSSARMGALLEKILGEVFPENLVAVVNGGGVISDTFCRLPFDFLVFTGSSAIGKTVMAAAAENLTPVLLELGGKSPTLVHQSVPMKDVAERLAFGKLWNAGQTCVAPDYIMLPRGKTREFIAQMRLQISKLYPTLLNNPDYTSIVNDKQYNRLNGYMDDARSKGAEFFEINPANEDLSGTRKIAPTLITGLTQDMEVCQNELFGPLLLIFEYDSLEQAIDYINDRPRPLALYYFDYDTTRAQYVADHTHSGQFGVNAVLTHIVHGDLPFGGVGNSGMGKYHAHEGFLTMSHARAVLQNPKFYSLKLIFPPFGKTVHKIMEKAFFR</sequence>
<organism evidence="9 10">
    <name type="scientific">Aquirhabdus parva</name>
    <dbReference type="NCBI Taxonomy" id="2283318"/>
    <lineage>
        <taxon>Bacteria</taxon>
        <taxon>Pseudomonadati</taxon>
        <taxon>Pseudomonadota</taxon>
        <taxon>Gammaproteobacteria</taxon>
        <taxon>Moraxellales</taxon>
        <taxon>Moraxellaceae</taxon>
        <taxon>Aquirhabdus</taxon>
    </lineage>
</organism>
<dbReference type="Gene3D" id="3.40.605.10">
    <property type="entry name" value="Aldehyde Dehydrogenase, Chain A, domain 1"/>
    <property type="match status" value="1"/>
</dbReference>
<feature type="active site" evidence="5 6">
    <location>
        <position position="228"/>
    </location>
</feature>
<accession>A0A345PB49</accession>
<evidence type="ECO:0000256" key="3">
    <source>
        <dbReference type="ARBA" id="ARBA00023027"/>
    </source>
</evidence>
<evidence type="ECO:0000256" key="7">
    <source>
        <dbReference type="RuleBase" id="RU003345"/>
    </source>
</evidence>
<dbReference type="Proteomes" id="UP000253940">
    <property type="component" value="Chromosome"/>
</dbReference>
<dbReference type="PROSITE" id="PS00070">
    <property type="entry name" value="ALDEHYDE_DEHYDR_CYS"/>
    <property type="match status" value="1"/>
</dbReference>
<dbReference type="RefSeq" id="WP_114900572.1">
    <property type="nucleotide sequence ID" value="NZ_CP031222.1"/>
</dbReference>
<dbReference type="PANTHER" id="PTHR43570">
    <property type="entry name" value="ALDEHYDE DEHYDROGENASE"/>
    <property type="match status" value="1"/>
</dbReference>
<dbReference type="GO" id="GO:0006081">
    <property type="term" value="P:aldehyde metabolic process"/>
    <property type="evidence" value="ECO:0007669"/>
    <property type="project" value="InterPro"/>
</dbReference>
<dbReference type="CDD" id="cd07133">
    <property type="entry name" value="ALDH_CALDH_CalB"/>
    <property type="match status" value="1"/>
</dbReference>
<gene>
    <name evidence="9" type="ORF">HYN46_03495</name>
</gene>
<dbReference type="InterPro" id="IPR016162">
    <property type="entry name" value="Ald_DH_N"/>
</dbReference>
<keyword evidence="3" id="KW-0520">NAD</keyword>
<reference evidence="9 10" key="1">
    <citation type="submission" date="2018-07" db="EMBL/GenBank/DDBJ databases">
        <title>Genome sequencing of Moraxellaceae gen. HYN0046.</title>
        <authorList>
            <person name="Kim M."/>
            <person name="Yi H."/>
        </authorList>
    </citation>
    <scope>NUCLEOTIDE SEQUENCE [LARGE SCALE GENOMIC DNA]</scope>
    <source>
        <strain evidence="9 10">HYN0046</strain>
    </source>
</reference>
<dbReference type="GO" id="GO:0004029">
    <property type="term" value="F:aldehyde dehydrogenase (NAD+) activity"/>
    <property type="evidence" value="ECO:0007669"/>
    <property type="project" value="TreeGrafter"/>
</dbReference>
<evidence type="ECO:0000256" key="6">
    <source>
        <dbReference type="PROSITE-ProRule" id="PRU10007"/>
    </source>
</evidence>
<dbReference type="PROSITE" id="PS00687">
    <property type="entry name" value="ALDEHYDE_DEHYDR_GLU"/>
    <property type="match status" value="1"/>
</dbReference>
<dbReference type="Gene3D" id="3.40.309.10">
    <property type="entry name" value="Aldehyde Dehydrogenase, Chain A, domain 2"/>
    <property type="match status" value="1"/>
</dbReference>
<proteinExistence type="inferred from homology"/>
<name>A0A345PB49_9GAMM</name>
<dbReference type="OrthoDB" id="9812625at2"/>
<dbReference type="InterPro" id="IPR015590">
    <property type="entry name" value="Aldehyde_DH_dom"/>
</dbReference>
<dbReference type="InterPro" id="IPR012394">
    <property type="entry name" value="Aldehyde_DH_NAD(P)"/>
</dbReference>
<evidence type="ECO:0000256" key="2">
    <source>
        <dbReference type="ARBA" id="ARBA00023002"/>
    </source>
</evidence>
<evidence type="ECO:0000256" key="1">
    <source>
        <dbReference type="ARBA" id="ARBA00009986"/>
    </source>
</evidence>
<keyword evidence="2 4" id="KW-0560">Oxidoreductase</keyword>
<evidence type="ECO:0000313" key="10">
    <source>
        <dbReference type="Proteomes" id="UP000253940"/>
    </source>
</evidence>
<keyword evidence="10" id="KW-1185">Reference proteome</keyword>
<dbReference type="KEGG" id="mbah:HYN46_03495"/>
<dbReference type="SUPFAM" id="SSF53720">
    <property type="entry name" value="ALDH-like"/>
    <property type="match status" value="1"/>
</dbReference>
<dbReference type="Pfam" id="PF00171">
    <property type="entry name" value="Aldedh"/>
    <property type="match status" value="1"/>
</dbReference>
<dbReference type="InterPro" id="IPR016163">
    <property type="entry name" value="Ald_DH_C"/>
</dbReference>
<comment type="similarity">
    <text evidence="1 4 7">Belongs to the aldehyde dehydrogenase family.</text>
</comment>
<feature type="active site" evidence="5">
    <location>
        <position position="262"/>
    </location>
</feature>
<dbReference type="InterPro" id="IPR029510">
    <property type="entry name" value="Ald_DH_CS_GLU"/>
</dbReference>
<evidence type="ECO:0000313" key="9">
    <source>
        <dbReference type="EMBL" id="AXI04508.1"/>
    </source>
</evidence>